<organism evidence="1 2">
    <name type="scientific">Characodon lateralis</name>
    <dbReference type="NCBI Taxonomy" id="208331"/>
    <lineage>
        <taxon>Eukaryota</taxon>
        <taxon>Metazoa</taxon>
        <taxon>Chordata</taxon>
        <taxon>Craniata</taxon>
        <taxon>Vertebrata</taxon>
        <taxon>Euteleostomi</taxon>
        <taxon>Actinopterygii</taxon>
        <taxon>Neopterygii</taxon>
        <taxon>Teleostei</taxon>
        <taxon>Neoteleostei</taxon>
        <taxon>Acanthomorphata</taxon>
        <taxon>Ovalentaria</taxon>
        <taxon>Atherinomorphae</taxon>
        <taxon>Cyprinodontiformes</taxon>
        <taxon>Goodeidae</taxon>
        <taxon>Characodon</taxon>
    </lineage>
</organism>
<protein>
    <submittedName>
        <fullName evidence="1">Uncharacterized protein</fullName>
    </submittedName>
</protein>
<feature type="non-terminal residue" evidence="1">
    <location>
        <position position="1"/>
    </location>
</feature>
<comment type="caution">
    <text evidence="1">The sequence shown here is derived from an EMBL/GenBank/DDBJ whole genome shotgun (WGS) entry which is preliminary data.</text>
</comment>
<name>A0ABU7DG98_9TELE</name>
<gene>
    <name evidence="1" type="ORF">CHARACLAT_013527</name>
</gene>
<reference evidence="1 2" key="1">
    <citation type="submission" date="2021-06" db="EMBL/GenBank/DDBJ databases">
        <authorList>
            <person name="Palmer J.M."/>
        </authorList>
    </citation>
    <scope>NUCLEOTIDE SEQUENCE [LARGE SCALE GENOMIC DNA]</scope>
    <source>
        <strain evidence="1 2">CL_MEX2019</strain>
        <tissue evidence="1">Muscle</tissue>
    </source>
</reference>
<proteinExistence type="predicted"/>
<evidence type="ECO:0000313" key="2">
    <source>
        <dbReference type="Proteomes" id="UP001352852"/>
    </source>
</evidence>
<evidence type="ECO:0000313" key="1">
    <source>
        <dbReference type="EMBL" id="MED6274146.1"/>
    </source>
</evidence>
<accession>A0ABU7DG98</accession>
<keyword evidence="2" id="KW-1185">Reference proteome</keyword>
<dbReference type="Proteomes" id="UP001352852">
    <property type="component" value="Unassembled WGS sequence"/>
</dbReference>
<dbReference type="EMBL" id="JAHUTJ010025570">
    <property type="protein sequence ID" value="MED6274146.1"/>
    <property type="molecule type" value="Genomic_DNA"/>
</dbReference>
<sequence>KLPAATTALETAAAEVTVGLLATQHNRCWKHPKKKRRSRVVEVQIVELHVLHRNCSDLIRYGVVLHFPGQSLMPSDHD</sequence>